<comment type="caution">
    <text evidence="2">The sequence shown here is derived from an EMBL/GenBank/DDBJ whole genome shotgun (WGS) entry which is preliminary data.</text>
</comment>
<keyword evidence="2" id="KW-0378">Hydrolase</keyword>
<dbReference type="InterPro" id="IPR009045">
    <property type="entry name" value="Zn_M74/Hedgehog-like"/>
</dbReference>
<dbReference type="EC" id="3.4.16.4" evidence="2"/>
<evidence type="ECO:0000313" key="3">
    <source>
        <dbReference type="Proteomes" id="UP001230220"/>
    </source>
</evidence>
<dbReference type="GO" id="GO:0009002">
    <property type="term" value="F:serine-type D-Ala-D-Ala carboxypeptidase activity"/>
    <property type="evidence" value="ECO:0007669"/>
    <property type="project" value="UniProtKB-EC"/>
</dbReference>
<proteinExistence type="predicted"/>
<organism evidence="2 3">
    <name type="scientific">Breznakia pachnodae</name>
    <dbReference type="NCBI Taxonomy" id="265178"/>
    <lineage>
        <taxon>Bacteria</taxon>
        <taxon>Bacillati</taxon>
        <taxon>Bacillota</taxon>
        <taxon>Erysipelotrichia</taxon>
        <taxon>Erysipelotrichales</taxon>
        <taxon>Erysipelotrichaceae</taxon>
        <taxon>Breznakia</taxon>
    </lineage>
</organism>
<keyword evidence="2" id="KW-0645">Protease</keyword>
<dbReference type="EMBL" id="JAUSUR010000001">
    <property type="protein sequence ID" value="MDQ0360035.1"/>
    <property type="molecule type" value="Genomic_DNA"/>
</dbReference>
<dbReference type="PANTHER" id="PTHR34385">
    <property type="entry name" value="D-ALANYL-D-ALANINE CARBOXYPEPTIDASE"/>
    <property type="match status" value="1"/>
</dbReference>
<dbReference type="Proteomes" id="UP001230220">
    <property type="component" value="Unassembled WGS sequence"/>
</dbReference>
<keyword evidence="2" id="KW-0121">Carboxypeptidase</keyword>
<dbReference type="Pfam" id="PF02557">
    <property type="entry name" value="VanY"/>
    <property type="match status" value="1"/>
</dbReference>
<dbReference type="CDD" id="cd14852">
    <property type="entry name" value="LD-carboxypeptidase"/>
    <property type="match status" value="1"/>
</dbReference>
<feature type="domain" description="D-alanyl-D-alanine carboxypeptidase-like core" evidence="1">
    <location>
        <begin position="188"/>
        <end position="313"/>
    </location>
</feature>
<keyword evidence="3" id="KW-1185">Reference proteome</keyword>
<accession>A0ABU0E0F6</accession>
<dbReference type="InterPro" id="IPR003709">
    <property type="entry name" value="VanY-like_core_dom"/>
</dbReference>
<evidence type="ECO:0000313" key="2">
    <source>
        <dbReference type="EMBL" id="MDQ0360035.1"/>
    </source>
</evidence>
<dbReference type="RefSeq" id="WP_307405623.1">
    <property type="nucleotide sequence ID" value="NZ_JAUSUR010000001.1"/>
</dbReference>
<dbReference type="PROSITE" id="PS51257">
    <property type="entry name" value="PROKAR_LIPOPROTEIN"/>
    <property type="match status" value="1"/>
</dbReference>
<dbReference type="InterPro" id="IPR058193">
    <property type="entry name" value="VanY/YodJ_core_dom"/>
</dbReference>
<dbReference type="InterPro" id="IPR052179">
    <property type="entry name" value="DD-CPase-like"/>
</dbReference>
<name>A0ABU0E0F6_9FIRM</name>
<dbReference type="SUPFAM" id="SSF55166">
    <property type="entry name" value="Hedgehog/DD-peptidase"/>
    <property type="match status" value="1"/>
</dbReference>
<gene>
    <name evidence="2" type="ORF">J2S15_000766</name>
</gene>
<protein>
    <submittedName>
        <fullName evidence="2">D-alanyl-D-alanine carboxypeptidase</fullName>
        <ecNumber evidence="2">3.4.16.4</ecNumber>
    </submittedName>
</protein>
<dbReference type="Gene3D" id="3.30.1380.10">
    <property type="match status" value="1"/>
</dbReference>
<evidence type="ECO:0000259" key="1">
    <source>
        <dbReference type="Pfam" id="PF02557"/>
    </source>
</evidence>
<dbReference type="PANTHER" id="PTHR34385:SF1">
    <property type="entry name" value="PEPTIDOGLYCAN L-ALANYL-D-GLUTAMATE ENDOPEPTIDASE CWLK"/>
    <property type="match status" value="1"/>
</dbReference>
<reference evidence="2 3" key="1">
    <citation type="submission" date="2023-07" db="EMBL/GenBank/DDBJ databases">
        <title>Genomic Encyclopedia of Type Strains, Phase IV (KMG-IV): sequencing the most valuable type-strain genomes for metagenomic binning, comparative biology and taxonomic classification.</title>
        <authorList>
            <person name="Goeker M."/>
        </authorList>
    </citation>
    <scope>NUCLEOTIDE SEQUENCE [LARGE SCALE GENOMIC DNA]</scope>
    <source>
        <strain evidence="2 3">DSM 16784</strain>
    </source>
</reference>
<sequence length="335" mass="38883">MKRLLILLMAVMLVGCNSGSSSDYSEKQQKILEEHDRLDYANNDCEKKDSLKVMLDSDYNDNYIESYCALDIDKDDEGVNALLDAKLSDKEVQAYLDIDYVREKNIDRYLAYQKDNSDKKVKDVVLEVNLNLDEKPYEEISVIEGEDITMLVNKYNGLPEGYVPSDLVDINYTCTRGEDYSCADVDQQQLRKPAAEAYEEFVEAAKKEDLDIVAIASYRSYAYQDGLYSYNLNASGQEYADQYYARPGHSEHNSGLAVDITFNGYNFNEIENYDGYEWILENMHTYGFILRYPQDKEDITQYGYESWHLRYVGEELATYLYENDLTLDEYYATMK</sequence>